<proteinExistence type="inferred from homology"/>
<reference evidence="5 6" key="1">
    <citation type="journal article" date="2018" name="Sci. Rep.">
        <title>Genomic signatures of local adaptation to the degree of environmental predictability in rotifers.</title>
        <authorList>
            <person name="Franch-Gras L."/>
            <person name="Hahn C."/>
            <person name="Garcia-Roger E.M."/>
            <person name="Carmona M.J."/>
            <person name="Serra M."/>
            <person name="Gomez A."/>
        </authorList>
    </citation>
    <scope>NUCLEOTIDE SEQUENCE [LARGE SCALE GENOMIC DNA]</scope>
    <source>
        <strain evidence="5">HYR1</strain>
    </source>
</reference>
<dbReference type="GO" id="GO:0005576">
    <property type="term" value="C:extracellular region"/>
    <property type="evidence" value="ECO:0007669"/>
    <property type="project" value="InterPro"/>
</dbReference>
<keyword evidence="6" id="KW-1185">Reference proteome</keyword>
<dbReference type="Proteomes" id="UP000276133">
    <property type="component" value="Unassembled WGS sequence"/>
</dbReference>
<dbReference type="EMBL" id="REGN01002746">
    <property type="protein sequence ID" value="RNA26382.1"/>
    <property type="molecule type" value="Genomic_DNA"/>
</dbReference>
<dbReference type="GO" id="GO:0003924">
    <property type="term" value="F:GTPase activity"/>
    <property type="evidence" value="ECO:0007669"/>
    <property type="project" value="InterPro"/>
</dbReference>
<feature type="domain" description="SCP" evidence="4">
    <location>
        <begin position="275"/>
        <end position="410"/>
    </location>
</feature>
<evidence type="ECO:0000256" key="3">
    <source>
        <dbReference type="ARBA" id="ARBA00023134"/>
    </source>
</evidence>
<dbReference type="CDD" id="cd00157">
    <property type="entry name" value="Rho"/>
    <property type="match status" value="1"/>
</dbReference>
<dbReference type="AlphaFoldDB" id="A0A3M7RS78"/>
<dbReference type="InterPro" id="IPR005225">
    <property type="entry name" value="Small_GTP-bd"/>
</dbReference>
<dbReference type="NCBIfam" id="TIGR00231">
    <property type="entry name" value="small_GTP"/>
    <property type="match status" value="1"/>
</dbReference>
<dbReference type="PROSITE" id="PS51420">
    <property type="entry name" value="RHO"/>
    <property type="match status" value="1"/>
</dbReference>
<dbReference type="Gene3D" id="3.40.50.300">
    <property type="entry name" value="P-loop containing nucleotide triphosphate hydrolases"/>
    <property type="match status" value="1"/>
</dbReference>
<dbReference type="InterPro" id="IPR001806">
    <property type="entry name" value="Small_GTPase"/>
</dbReference>
<sequence>MTLNRKKLVIIGDGSCGKTSLLSSYINKVFDPDLKPTVLDTTTIKTEIQGSIVEFVIWDTAGQEEYERLRPLTYKNSDIILVCYSVENPESLTNIIEKWYPELRYFCPQTPVILVGNKKDLRDEFRESKVKKNVIKPLSTPDGEVMASRIRAHVFFECSSKTGEKVNDIFETAAIIVLMNNIMRKMLFVSLAFSLDLGDGQQEACLHLFKTAEIIGCHTTAKLALKKETILLCDKFYVSSENDTCELISKNLNASIDLIEKIVDSVSNSVGDFELEITDGLRQHNFYRKLHKVNELSYNETIGTEAQKWAEHLASTKQLAHNYQSPYGENIAQACGFAGFSVSIAASKWYEEIKNFNFTTGLRISKDLDIGHFTQLVWKGTTHVGFGKALDDQGCVYVVANYFPPGNIRGRYTTNVLDLE</sequence>
<dbReference type="PROSITE" id="PS01009">
    <property type="entry name" value="CRISP_1"/>
    <property type="match status" value="1"/>
</dbReference>
<comment type="caution">
    <text evidence="5">The sequence shown here is derived from an EMBL/GenBank/DDBJ whole genome shotgun (WGS) entry which is preliminary data.</text>
</comment>
<evidence type="ECO:0000313" key="5">
    <source>
        <dbReference type="EMBL" id="RNA26382.1"/>
    </source>
</evidence>
<dbReference type="InterPro" id="IPR018244">
    <property type="entry name" value="Allrgn_V5/Tpx1_CS"/>
</dbReference>
<gene>
    <name evidence="5" type="ORF">BpHYR1_040249</name>
</gene>
<dbReference type="InterPro" id="IPR035940">
    <property type="entry name" value="CAP_sf"/>
</dbReference>
<dbReference type="SMART" id="SM00175">
    <property type="entry name" value="RAB"/>
    <property type="match status" value="1"/>
</dbReference>
<dbReference type="InterPro" id="IPR014044">
    <property type="entry name" value="CAP_dom"/>
</dbReference>
<dbReference type="SMART" id="SM00174">
    <property type="entry name" value="RHO"/>
    <property type="match status" value="1"/>
</dbReference>
<dbReference type="CDD" id="cd05382">
    <property type="entry name" value="CAP_GAPR1-like"/>
    <property type="match status" value="1"/>
</dbReference>
<evidence type="ECO:0000313" key="6">
    <source>
        <dbReference type="Proteomes" id="UP000276133"/>
    </source>
</evidence>
<dbReference type="FunFam" id="3.40.50.300:FF:001179">
    <property type="entry name" value="Rho family GTPase"/>
    <property type="match status" value="1"/>
</dbReference>
<evidence type="ECO:0000256" key="2">
    <source>
        <dbReference type="ARBA" id="ARBA00022741"/>
    </source>
</evidence>
<dbReference type="GO" id="GO:0005525">
    <property type="term" value="F:GTP binding"/>
    <property type="evidence" value="ECO:0007669"/>
    <property type="project" value="UniProtKB-KW"/>
</dbReference>
<evidence type="ECO:0000259" key="4">
    <source>
        <dbReference type="SMART" id="SM00198"/>
    </source>
</evidence>
<dbReference type="PROSITE" id="PS51419">
    <property type="entry name" value="RAB"/>
    <property type="match status" value="1"/>
</dbReference>
<dbReference type="InterPro" id="IPR003578">
    <property type="entry name" value="Small_GTPase_Rho"/>
</dbReference>
<dbReference type="Gene3D" id="3.40.33.10">
    <property type="entry name" value="CAP"/>
    <property type="match status" value="1"/>
</dbReference>
<dbReference type="Pfam" id="PF00071">
    <property type="entry name" value="Ras"/>
    <property type="match status" value="1"/>
</dbReference>
<dbReference type="STRING" id="10195.A0A3M7RS78"/>
<organism evidence="5 6">
    <name type="scientific">Brachionus plicatilis</name>
    <name type="common">Marine rotifer</name>
    <name type="synonym">Brachionus muelleri</name>
    <dbReference type="NCBI Taxonomy" id="10195"/>
    <lineage>
        <taxon>Eukaryota</taxon>
        <taxon>Metazoa</taxon>
        <taxon>Spiralia</taxon>
        <taxon>Gnathifera</taxon>
        <taxon>Rotifera</taxon>
        <taxon>Eurotatoria</taxon>
        <taxon>Monogononta</taxon>
        <taxon>Pseudotrocha</taxon>
        <taxon>Ploima</taxon>
        <taxon>Brachionidae</taxon>
        <taxon>Brachionus</taxon>
    </lineage>
</organism>
<dbReference type="SUPFAM" id="SSF52540">
    <property type="entry name" value="P-loop containing nucleoside triphosphate hydrolases"/>
    <property type="match status" value="1"/>
</dbReference>
<dbReference type="SMART" id="SM00173">
    <property type="entry name" value="RAS"/>
    <property type="match status" value="1"/>
</dbReference>
<comment type="similarity">
    <text evidence="1">Belongs to the small GTPase superfamily. Rho family.</text>
</comment>
<dbReference type="SUPFAM" id="SSF55797">
    <property type="entry name" value="PR-1-like"/>
    <property type="match status" value="1"/>
</dbReference>
<dbReference type="PRINTS" id="PR00449">
    <property type="entry name" value="RASTRNSFRMNG"/>
</dbReference>
<name>A0A3M7RS78_BRAPC</name>
<keyword evidence="3" id="KW-0342">GTP-binding</keyword>
<evidence type="ECO:0000256" key="1">
    <source>
        <dbReference type="ARBA" id="ARBA00010142"/>
    </source>
</evidence>
<dbReference type="PROSITE" id="PS51421">
    <property type="entry name" value="RAS"/>
    <property type="match status" value="1"/>
</dbReference>
<protein>
    <submittedName>
        <fullName evidence="5">Rho-related GTP-binding</fullName>
    </submittedName>
</protein>
<dbReference type="PANTHER" id="PTHR24072">
    <property type="entry name" value="RHO FAMILY GTPASE"/>
    <property type="match status" value="1"/>
</dbReference>
<dbReference type="InterPro" id="IPR034113">
    <property type="entry name" value="SCP_GAPR1-like"/>
</dbReference>
<accession>A0A3M7RS78</accession>
<dbReference type="SMART" id="SM00198">
    <property type="entry name" value="SCP"/>
    <property type="match status" value="1"/>
</dbReference>
<dbReference type="InterPro" id="IPR027417">
    <property type="entry name" value="P-loop_NTPase"/>
</dbReference>
<dbReference type="Pfam" id="PF00188">
    <property type="entry name" value="CAP"/>
    <property type="match status" value="1"/>
</dbReference>
<dbReference type="GO" id="GO:0007264">
    <property type="term" value="P:small GTPase-mediated signal transduction"/>
    <property type="evidence" value="ECO:0007669"/>
    <property type="project" value="InterPro"/>
</dbReference>
<dbReference type="OrthoDB" id="8830751at2759"/>
<keyword evidence="2" id="KW-0547">Nucleotide-binding</keyword>
<dbReference type="FunFam" id="3.40.33.10:FF:000002">
    <property type="entry name" value="Golgi-associated plant pathogenesis-related protein 1"/>
    <property type="match status" value="1"/>
</dbReference>